<dbReference type="RefSeq" id="WP_263337191.1">
    <property type="nucleotide sequence ID" value="NZ_JAOVQO010000012.1"/>
</dbReference>
<keyword evidence="1" id="KW-0472">Membrane</keyword>
<dbReference type="Pfam" id="PF07330">
    <property type="entry name" value="DUF1467"/>
    <property type="match status" value="1"/>
</dbReference>
<organism evidence="2 3">
    <name type="scientific">Albidovulum salinarum</name>
    <dbReference type="NCBI Taxonomy" id="2984153"/>
    <lineage>
        <taxon>Bacteria</taxon>
        <taxon>Pseudomonadati</taxon>
        <taxon>Pseudomonadota</taxon>
        <taxon>Alphaproteobacteria</taxon>
        <taxon>Rhodobacterales</taxon>
        <taxon>Paracoccaceae</taxon>
        <taxon>Albidovulum</taxon>
    </lineage>
</organism>
<name>A0ABT2X551_9RHOB</name>
<comment type="caution">
    <text evidence="2">The sequence shown here is derived from an EMBL/GenBank/DDBJ whole genome shotgun (WGS) entry which is preliminary data.</text>
</comment>
<feature type="transmembrane region" description="Helical" evidence="1">
    <location>
        <begin position="6"/>
        <end position="24"/>
    </location>
</feature>
<proteinExistence type="predicted"/>
<gene>
    <name evidence="2" type="ORF">OEZ60_13720</name>
</gene>
<evidence type="ECO:0000313" key="2">
    <source>
        <dbReference type="EMBL" id="MCU9849061.1"/>
    </source>
</evidence>
<dbReference type="InterPro" id="IPR009935">
    <property type="entry name" value="DUF1467"/>
</dbReference>
<sequence length="95" mass="10316">MNLTGGIVLFAVIWFMVFFIALQIRPNSQADAGRVVPGTPPGAPVEVNLKRKALVTTLVAAVLWSVIASVILSGMVTLRDLDWFGRLEPKEQPAE</sequence>
<keyword evidence="1" id="KW-0812">Transmembrane</keyword>
<dbReference type="EMBL" id="JAOVQO010000012">
    <property type="protein sequence ID" value="MCU9849061.1"/>
    <property type="molecule type" value="Genomic_DNA"/>
</dbReference>
<reference evidence="2 3" key="1">
    <citation type="submission" date="2022-10" db="EMBL/GenBank/DDBJ databases">
        <title>Defluviimonas sp. nov., isolated from ocean surface sediments.</title>
        <authorList>
            <person name="He W."/>
            <person name="Wang L."/>
            <person name="Zhang D.-F."/>
        </authorList>
    </citation>
    <scope>NUCLEOTIDE SEQUENCE [LARGE SCALE GENOMIC DNA]</scope>
    <source>
        <strain evidence="2 3">WL0024</strain>
    </source>
</reference>
<keyword evidence="3" id="KW-1185">Reference proteome</keyword>
<keyword evidence="1" id="KW-1133">Transmembrane helix</keyword>
<dbReference type="Proteomes" id="UP001209535">
    <property type="component" value="Unassembled WGS sequence"/>
</dbReference>
<evidence type="ECO:0000256" key="1">
    <source>
        <dbReference type="SAM" id="Phobius"/>
    </source>
</evidence>
<feature type="transmembrane region" description="Helical" evidence="1">
    <location>
        <begin position="53"/>
        <end position="76"/>
    </location>
</feature>
<protein>
    <submittedName>
        <fullName evidence="2">DUF1467 family protein</fullName>
    </submittedName>
</protein>
<accession>A0ABT2X551</accession>
<evidence type="ECO:0000313" key="3">
    <source>
        <dbReference type="Proteomes" id="UP001209535"/>
    </source>
</evidence>